<dbReference type="GO" id="GO:0005524">
    <property type="term" value="F:ATP binding"/>
    <property type="evidence" value="ECO:0007669"/>
    <property type="project" value="InterPro"/>
</dbReference>
<organism evidence="2">
    <name type="scientific">Brevibacterium koreense</name>
    <dbReference type="NCBI Taxonomy" id="3140787"/>
    <lineage>
        <taxon>Bacteria</taxon>
        <taxon>Bacillati</taxon>
        <taxon>Actinomycetota</taxon>
        <taxon>Actinomycetes</taxon>
        <taxon>Micrococcales</taxon>
        <taxon>Brevibacteriaceae</taxon>
        <taxon>Brevibacterium</taxon>
    </lineage>
</organism>
<evidence type="ECO:0000313" key="2">
    <source>
        <dbReference type="EMBL" id="XBV89041.1"/>
    </source>
</evidence>
<dbReference type="AlphaFoldDB" id="A0AAU7UKU8"/>
<dbReference type="GO" id="GO:0016887">
    <property type="term" value="F:ATP hydrolysis activity"/>
    <property type="evidence" value="ECO:0007669"/>
    <property type="project" value="InterPro"/>
</dbReference>
<dbReference type="SMART" id="SM00382">
    <property type="entry name" value="AAA"/>
    <property type="match status" value="1"/>
</dbReference>
<dbReference type="SUPFAM" id="SSF52540">
    <property type="entry name" value="P-loop containing nucleoside triphosphate hydrolases"/>
    <property type="match status" value="1"/>
</dbReference>
<proteinExistence type="predicted"/>
<dbReference type="EMBL" id="CP158281">
    <property type="protein sequence ID" value="XBV89041.1"/>
    <property type="molecule type" value="Genomic_DNA"/>
</dbReference>
<dbReference type="InterPro" id="IPR003593">
    <property type="entry name" value="AAA+_ATPase"/>
</dbReference>
<dbReference type="InterPro" id="IPR027417">
    <property type="entry name" value="P-loop_NTPase"/>
</dbReference>
<reference evidence="2" key="1">
    <citation type="submission" date="2024-06" db="EMBL/GenBank/DDBJ databases">
        <title>Brevibacterium koreense sp. nov., isolated from jogae-jeotgal, a Korean fermented seafood.</title>
        <authorList>
            <person name="Whon T.W."/>
            <person name="Nam S."/>
            <person name="Kim Y."/>
        </authorList>
    </citation>
    <scope>NUCLEOTIDE SEQUENCE</scope>
    <source>
        <strain evidence="2">CBA3109</strain>
    </source>
</reference>
<dbReference type="RefSeq" id="WP_350269984.1">
    <property type="nucleotide sequence ID" value="NZ_CP158281.1"/>
</dbReference>
<dbReference type="Pfam" id="PF00004">
    <property type="entry name" value="AAA"/>
    <property type="match status" value="1"/>
</dbReference>
<dbReference type="Gene3D" id="3.40.50.300">
    <property type="entry name" value="P-loop containing nucleotide triphosphate hydrolases"/>
    <property type="match status" value="1"/>
</dbReference>
<name>A0AAU7UKU8_9MICO</name>
<dbReference type="PANTHER" id="PTHR42759">
    <property type="entry name" value="MOXR FAMILY PROTEIN"/>
    <property type="match status" value="1"/>
</dbReference>
<dbReference type="CDD" id="cd00009">
    <property type="entry name" value="AAA"/>
    <property type="match status" value="1"/>
</dbReference>
<feature type="domain" description="AAA+ ATPase" evidence="1">
    <location>
        <begin position="35"/>
        <end position="212"/>
    </location>
</feature>
<dbReference type="PANTHER" id="PTHR42759:SF1">
    <property type="entry name" value="MAGNESIUM-CHELATASE SUBUNIT CHLD"/>
    <property type="match status" value="1"/>
</dbReference>
<dbReference type="InterPro" id="IPR050764">
    <property type="entry name" value="CbbQ/NirQ/NorQ/GpvN"/>
</dbReference>
<accession>A0AAU7UKU8</accession>
<dbReference type="InterPro" id="IPR003959">
    <property type="entry name" value="ATPase_AAA_core"/>
</dbReference>
<evidence type="ECO:0000259" key="1">
    <source>
        <dbReference type="SMART" id="SM00382"/>
    </source>
</evidence>
<sequence>MTIFENPRSLAQALARVGYIVTPELATTCVLAHRLGKPLLSEGAPGVGKTSLARALARASGGPLIRLQCHDGLEASQALYDWDFAKQILHVRTIEAASASAGERIDSLRLDDELHDRTFLLARPILRAIEDSQDLGPTDPRPVLLIDEVDRAGDEFDALLLEALADWSVTVPELGTISTETPPLVILTSNRTRDLHDALRRRCLYQWFDQPDAEAESRILALHVPDAEESIREAVVDAANRLRGADLLKPPGTAEAIDWLRALCVLGLDEFDEPSIAATLSAVLKDADDLAPARSILNVAGSDLNITGDGGQWRA</sequence>
<protein>
    <submittedName>
        <fullName evidence="2">MoxR family ATPase</fullName>
    </submittedName>
</protein>
<gene>
    <name evidence="2" type="ORF">AAFP32_15975</name>
</gene>
<dbReference type="KEGG" id="bkr:AAFP32_15975"/>